<name>A0A8S5TDL1_9CAUD</name>
<protein>
    <submittedName>
        <fullName evidence="1">Uncharacterized protein</fullName>
    </submittedName>
</protein>
<sequence length="140" mass="16742">MDITDYKNLYRAARKLDEAVYKNSKIYRSVKYKSNYYGFNNTEVNANCMHPFTIQLKSYLVLNKVNEQGEPIKEEWLRFKDDSLVEEFMVKAIDCHKEEILKTTSLLIKQFLKENIDEVKKERERLSNIEMFIENGLQKD</sequence>
<accession>A0A8S5TDL1</accession>
<reference evidence="1" key="1">
    <citation type="journal article" date="2021" name="Proc. Natl. Acad. Sci. U.S.A.">
        <title>A Catalog of Tens of Thousands of Viruses from Human Metagenomes Reveals Hidden Associations with Chronic Diseases.</title>
        <authorList>
            <person name="Tisza M.J."/>
            <person name="Buck C.B."/>
        </authorList>
    </citation>
    <scope>NUCLEOTIDE SEQUENCE</scope>
    <source>
        <strain evidence="1">CtNnX9</strain>
    </source>
</reference>
<dbReference type="EMBL" id="BK032810">
    <property type="protein sequence ID" value="DAF61388.1"/>
    <property type="molecule type" value="Genomic_DNA"/>
</dbReference>
<proteinExistence type="predicted"/>
<organism evidence="1">
    <name type="scientific">Siphoviridae sp. ctNnX9</name>
    <dbReference type="NCBI Taxonomy" id="2827859"/>
    <lineage>
        <taxon>Viruses</taxon>
        <taxon>Duplodnaviria</taxon>
        <taxon>Heunggongvirae</taxon>
        <taxon>Uroviricota</taxon>
        <taxon>Caudoviricetes</taxon>
    </lineage>
</organism>
<evidence type="ECO:0000313" key="1">
    <source>
        <dbReference type="EMBL" id="DAF61388.1"/>
    </source>
</evidence>